<evidence type="ECO:0000313" key="2">
    <source>
        <dbReference type="Proteomes" id="UP000729402"/>
    </source>
</evidence>
<sequence>MQHLLFMYAFLFNRYNARILVLTFLVLSSATPKLSGFPNEYSGRLSTHEDSPDSLLTGTMDDSFDLLLPSSHDDNDVVLSHLHGIQDSAHIRVVVAQQDNSHYWLNELNEVDFFEWMSGMESSCTVSA</sequence>
<dbReference type="EMBL" id="JAAALK010000282">
    <property type="protein sequence ID" value="KAG8079625.1"/>
    <property type="molecule type" value="Genomic_DNA"/>
</dbReference>
<keyword evidence="2" id="KW-1185">Reference proteome</keyword>
<dbReference type="AlphaFoldDB" id="A0A8J5SSQ8"/>
<dbReference type="Proteomes" id="UP000729402">
    <property type="component" value="Unassembled WGS sequence"/>
</dbReference>
<organism evidence="1 2">
    <name type="scientific">Zizania palustris</name>
    <name type="common">Northern wild rice</name>
    <dbReference type="NCBI Taxonomy" id="103762"/>
    <lineage>
        <taxon>Eukaryota</taxon>
        <taxon>Viridiplantae</taxon>
        <taxon>Streptophyta</taxon>
        <taxon>Embryophyta</taxon>
        <taxon>Tracheophyta</taxon>
        <taxon>Spermatophyta</taxon>
        <taxon>Magnoliopsida</taxon>
        <taxon>Liliopsida</taxon>
        <taxon>Poales</taxon>
        <taxon>Poaceae</taxon>
        <taxon>BOP clade</taxon>
        <taxon>Oryzoideae</taxon>
        <taxon>Oryzeae</taxon>
        <taxon>Zizaniinae</taxon>
        <taxon>Zizania</taxon>
    </lineage>
</organism>
<proteinExistence type="predicted"/>
<reference evidence="1" key="2">
    <citation type="submission" date="2021-02" db="EMBL/GenBank/DDBJ databases">
        <authorList>
            <person name="Kimball J.A."/>
            <person name="Haas M.W."/>
            <person name="Macchietto M."/>
            <person name="Kono T."/>
            <person name="Duquette J."/>
            <person name="Shao M."/>
        </authorList>
    </citation>
    <scope>NUCLEOTIDE SEQUENCE</scope>
    <source>
        <tissue evidence="1">Fresh leaf tissue</tissue>
    </source>
</reference>
<reference evidence="1" key="1">
    <citation type="journal article" date="2021" name="bioRxiv">
        <title>Whole Genome Assembly and Annotation of Northern Wild Rice, Zizania palustris L., Supports a Whole Genome Duplication in the Zizania Genus.</title>
        <authorList>
            <person name="Haas M."/>
            <person name="Kono T."/>
            <person name="Macchietto M."/>
            <person name="Millas R."/>
            <person name="McGilp L."/>
            <person name="Shao M."/>
            <person name="Duquette J."/>
            <person name="Hirsch C.N."/>
            <person name="Kimball J."/>
        </authorList>
    </citation>
    <scope>NUCLEOTIDE SEQUENCE</scope>
    <source>
        <tissue evidence="1">Fresh leaf tissue</tissue>
    </source>
</reference>
<name>A0A8J5SSQ8_ZIZPA</name>
<protein>
    <submittedName>
        <fullName evidence="1">Uncharacterized protein</fullName>
    </submittedName>
</protein>
<comment type="caution">
    <text evidence="1">The sequence shown here is derived from an EMBL/GenBank/DDBJ whole genome shotgun (WGS) entry which is preliminary data.</text>
</comment>
<accession>A0A8J5SSQ8</accession>
<gene>
    <name evidence="1" type="ORF">GUJ93_ZPchr0007g4068</name>
</gene>
<evidence type="ECO:0000313" key="1">
    <source>
        <dbReference type="EMBL" id="KAG8079625.1"/>
    </source>
</evidence>